<evidence type="ECO:0000256" key="3">
    <source>
        <dbReference type="SAM" id="SignalP"/>
    </source>
</evidence>
<reference evidence="4 5" key="1">
    <citation type="submission" date="2024-10" db="EMBL/GenBank/DDBJ databases">
        <title>Updated reference genomes for cyclostephanoid diatoms.</title>
        <authorList>
            <person name="Roberts W.R."/>
            <person name="Alverson A.J."/>
        </authorList>
    </citation>
    <scope>NUCLEOTIDE SEQUENCE [LARGE SCALE GENOMIC DNA]</scope>
    <source>
        <strain evidence="4 5">AJA232-27</strain>
    </source>
</reference>
<keyword evidence="1" id="KW-0175">Coiled coil</keyword>
<sequence>MMMKISASSTPTPPLRPIMNRRSSCRCLLAVAAIAAVSLAASSCGRADAFTTPMTTSAAAVRQQLSLPTTTTAAAARRNNDDYVEEFTSGIARPFITAATSAFLATSLLFSNPLLPTPDALATVSTSTSTRPVATETATSIDIDLSSLPSLTRKAIINREKLTNYLIESIKSFKPILDLLSESDAVTVTPPKDVKGAINQALTKGDAQFLVNGEAVDVRVESVPGVIVIRVINPHIPKLPFLRDGTAAIQFVDNIVDAAPEQLEKAAEEVETIGKFLSWGAPQQAPIQYRGSSLDNFLSSKFMINGNTVSLGSTLGDLTNSEVAVLVAGAGIGGVYATSYAYYVSLNEKAERDAKEAKEKKANEAAAKKKAKAAEDAKKAKAEADAAAAAAAAAAPAEKAAKEEAKVDAVETIVLETVAQEKAVDEPTSDEGSTPSDNTAEKSGKKRNIVKKLFRREK</sequence>
<keyword evidence="3" id="KW-0732">Signal</keyword>
<feature type="signal peptide" evidence="3">
    <location>
        <begin position="1"/>
        <end position="40"/>
    </location>
</feature>
<feature type="coiled-coil region" evidence="1">
    <location>
        <begin position="347"/>
        <end position="390"/>
    </location>
</feature>
<dbReference type="EMBL" id="JALLBG020000077">
    <property type="protein sequence ID" value="KAL3767206.1"/>
    <property type="molecule type" value="Genomic_DNA"/>
</dbReference>
<dbReference type="Proteomes" id="UP001530293">
    <property type="component" value="Unassembled WGS sequence"/>
</dbReference>
<evidence type="ECO:0000313" key="4">
    <source>
        <dbReference type="EMBL" id="KAL3767206.1"/>
    </source>
</evidence>
<evidence type="ECO:0000256" key="2">
    <source>
        <dbReference type="SAM" id="MobiDB-lite"/>
    </source>
</evidence>
<evidence type="ECO:0000313" key="5">
    <source>
        <dbReference type="Proteomes" id="UP001530293"/>
    </source>
</evidence>
<gene>
    <name evidence="4" type="ORF">ACHAWU_003297</name>
</gene>
<feature type="region of interest" description="Disordered" evidence="2">
    <location>
        <begin position="418"/>
        <end position="458"/>
    </location>
</feature>
<evidence type="ECO:0000256" key="1">
    <source>
        <dbReference type="SAM" id="Coils"/>
    </source>
</evidence>
<comment type="caution">
    <text evidence="4">The sequence shown here is derived from an EMBL/GenBank/DDBJ whole genome shotgun (WGS) entry which is preliminary data.</text>
</comment>
<keyword evidence="5" id="KW-1185">Reference proteome</keyword>
<organism evidence="4 5">
    <name type="scientific">Discostella pseudostelligera</name>
    <dbReference type="NCBI Taxonomy" id="259834"/>
    <lineage>
        <taxon>Eukaryota</taxon>
        <taxon>Sar</taxon>
        <taxon>Stramenopiles</taxon>
        <taxon>Ochrophyta</taxon>
        <taxon>Bacillariophyta</taxon>
        <taxon>Coscinodiscophyceae</taxon>
        <taxon>Thalassiosirophycidae</taxon>
        <taxon>Stephanodiscales</taxon>
        <taxon>Stephanodiscaceae</taxon>
        <taxon>Discostella</taxon>
    </lineage>
</organism>
<feature type="compositionally biased region" description="Basic residues" evidence="2">
    <location>
        <begin position="444"/>
        <end position="458"/>
    </location>
</feature>
<name>A0ABD3MTC4_9STRA</name>
<proteinExistence type="predicted"/>
<dbReference type="AlphaFoldDB" id="A0ABD3MTC4"/>
<protein>
    <recommendedName>
        <fullName evidence="6">Transmembrane protein</fullName>
    </recommendedName>
</protein>
<feature type="chain" id="PRO_5044826846" description="Transmembrane protein" evidence="3">
    <location>
        <begin position="41"/>
        <end position="458"/>
    </location>
</feature>
<evidence type="ECO:0008006" key="6">
    <source>
        <dbReference type="Google" id="ProtNLM"/>
    </source>
</evidence>
<accession>A0ABD3MTC4</accession>